<dbReference type="InterPro" id="IPR003806">
    <property type="entry name" value="ATP-grasp_PylC-type"/>
</dbReference>
<dbReference type="PROSITE" id="PS50975">
    <property type="entry name" value="ATP_GRASP"/>
    <property type="match status" value="1"/>
</dbReference>
<protein>
    <recommendedName>
        <fullName evidence="2">ATP-grasp domain-containing protein</fullName>
    </recommendedName>
</protein>
<evidence type="ECO:0000259" key="2">
    <source>
        <dbReference type="PROSITE" id="PS50975"/>
    </source>
</evidence>
<comment type="caution">
    <text evidence="3">The sequence shown here is derived from an EMBL/GenBank/DDBJ whole genome shotgun (WGS) entry which is preliminary data.</text>
</comment>
<dbReference type="EMBL" id="JAWDKB010000001">
    <property type="protein sequence ID" value="MDV0442887.1"/>
    <property type="molecule type" value="Genomic_DNA"/>
</dbReference>
<keyword evidence="4" id="KW-1185">Reference proteome</keyword>
<sequence length="310" mass="33275">MNCPNLILQMKILIAEYTAARDPTLAPEGKAMVAVLKESFERIGHTVLLPSSGDFNAEIARLAPECEYGLVIAPDEMLSAFTHTLELATHNIGTDSTSIAVCANKRLTAKVLAGIGISVPTEVSVDHPGKRVIKPIKGAGSVGVRIAKDGELPGKDEMAVEFLEGEHYSVSIVGSRVVGEACGFYSGLPPVFLSINRQYVEVDENGTFSYHGGETPVHPERETEIIEVAKKTIERLGCQGYVGIDVIIGEKIWVLDVNPRPTMSLTGIVKVLDDEIADILLKATVGLPPETVHYNGKTAKFNETGGVTIQ</sequence>
<dbReference type="Proteomes" id="UP001283212">
    <property type="component" value="Unassembled WGS sequence"/>
</dbReference>
<dbReference type="GO" id="GO:0005524">
    <property type="term" value="F:ATP binding"/>
    <property type="evidence" value="ECO:0007669"/>
    <property type="project" value="UniProtKB-UniRule"/>
</dbReference>
<evidence type="ECO:0000313" key="4">
    <source>
        <dbReference type="Proteomes" id="UP001283212"/>
    </source>
</evidence>
<dbReference type="GO" id="GO:0046872">
    <property type="term" value="F:metal ion binding"/>
    <property type="evidence" value="ECO:0007669"/>
    <property type="project" value="InterPro"/>
</dbReference>
<organism evidence="3 4">
    <name type="scientific">Methanorbis rubei</name>
    <dbReference type="NCBI Taxonomy" id="3028300"/>
    <lineage>
        <taxon>Archaea</taxon>
        <taxon>Methanobacteriati</taxon>
        <taxon>Methanobacteriota</taxon>
        <taxon>Stenosarchaea group</taxon>
        <taxon>Methanomicrobia</taxon>
        <taxon>Methanomicrobiales</taxon>
        <taxon>Methanocorpusculaceae</taxon>
        <taxon>Methanorbis</taxon>
    </lineage>
</organism>
<dbReference type="PIRSF" id="PIRSF016766">
    <property type="entry name" value="UCP016766_ATPgrasp"/>
    <property type="match status" value="1"/>
</dbReference>
<gene>
    <name evidence="3" type="ORF">McpCs1_02450</name>
</gene>
<dbReference type="AlphaFoldDB" id="A0AAE4MFB5"/>
<dbReference type="Pfam" id="PF02655">
    <property type="entry name" value="ATP-grasp_3"/>
    <property type="match status" value="1"/>
</dbReference>
<dbReference type="InterPro" id="IPR011761">
    <property type="entry name" value="ATP-grasp"/>
</dbReference>
<evidence type="ECO:0000256" key="1">
    <source>
        <dbReference type="PROSITE-ProRule" id="PRU00409"/>
    </source>
</evidence>
<dbReference type="Gene3D" id="2.30.36.100">
    <property type="match status" value="1"/>
</dbReference>
<dbReference type="SUPFAM" id="SSF56059">
    <property type="entry name" value="Glutathione synthetase ATP-binding domain-like"/>
    <property type="match status" value="1"/>
</dbReference>
<feature type="domain" description="ATP-grasp" evidence="2">
    <location>
        <begin position="86"/>
        <end position="285"/>
    </location>
</feature>
<proteinExistence type="predicted"/>
<dbReference type="InterPro" id="IPR024710">
    <property type="entry name" value="MfnD"/>
</dbReference>
<name>A0AAE4MFB5_9EURY</name>
<dbReference type="Gene3D" id="3.30.470.20">
    <property type="entry name" value="ATP-grasp fold, B domain"/>
    <property type="match status" value="1"/>
</dbReference>
<evidence type="ECO:0000313" key="3">
    <source>
        <dbReference type="EMBL" id="MDV0442887.1"/>
    </source>
</evidence>
<accession>A0AAE4MFB5</accession>
<keyword evidence="1" id="KW-0547">Nucleotide-binding</keyword>
<keyword evidence="1" id="KW-0067">ATP-binding</keyword>
<reference evidence="3 4" key="1">
    <citation type="submission" date="2023-06" db="EMBL/GenBank/DDBJ databases">
        <title>Genome sequence of Methancorpusculaceae sp. Cs1.</title>
        <authorList>
            <person name="Protasov E."/>
            <person name="Platt K."/>
            <person name="Poehlein A."/>
            <person name="Daniel R."/>
            <person name="Brune A."/>
        </authorList>
    </citation>
    <scope>NUCLEOTIDE SEQUENCE [LARGE SCALE GENOMIC DNA]</scope>
    <source>
        <strain evidence="3 4">Cs1</strain>
    </source>
</reference>